<evidence type="ECO:0000259" key="2">
    <source>
        <dbReference type="Pfam" id="PF22879"/>
    </source>
</evidence>
<dbReference type="KEGG" id="cber:B5D82_05215"/>
<proteinExistence type="predicted"/>
<gene>
    <name evidence="3" type="ORF">B5D82_05215</name>
</gene>
<dbReference type="EMBL" id="CP020465">
    <property type="protein sequence ID" value="ASP47210.1"/>
    <property type="molecule type" value="Genomic_DNA"/>
</dbReference>
<evidence type="ECO:0008006" key="5">
    <source>
        <dbReference type="Google" id="ProtNLM"/>
    </source>
</evidence>
<dbReference type="Pfam" id="PF10592">
    <property type="entry name" value="AIPR"/>
    <property type="match status" value="1"/>
</dbReference>
<dbReference type="Proteomes" id="UP000202259">
    <property type="component" value="Chromosome"/>
</dbReference>
<keyword evidence="4" id="KW-1185">Reference proteome</keyword>
<protein>
    <recommendedName>
        <fullName evidence="5">AIPR protein</fullName>
    </recommendedName>
</protein>
<sequence length="705" mass="80666">MDDLLAYKNELYSISNIDADKNEIFPEESFFEHVSELLSEAGILDDVQYCPYRNTHKGMKLDGYSWNALEKTICGIVVNFTNEPDFIDTLTNTKIKDISKRVTKFFEGSVDQNFIKNLEVTDPGRMAADEISHYLDDAIKIRVVIFTDQQLSTRVKKLTIGEILEKDTSIEIWDIERLKDLTQSDGDSEEFTVDIKELGGELKVLPANDLENGVSTYLGIMPATLLSDIYDEFGQRLLESNVRTFLDFRAGTNKGMRKSLLTEPERFFAYNNGLTVTATAIKTELLNGQTLVTELENMQIVNGGQTTASIYFSPRDKGKLKGEDREYSYSEIDLTKVFVQMKLTVVGEKETADILKSNIATFANSQNSIQQSDLVSNHPFHTNIETRSRKQLMPPGETGFPTKWFYERARGQYSTQLRAMSTSRQNKFIAEYPKNQVFTKTDMAKYENTWRMKPHEVKKGAQANLKLLGQSILKEFEKNEDEFGAVFFNDLVAKMILFRAADYAIPRSDWYKAEKGLKAEVVTYTLGLLRFSLKKHGKDINLERIYKKQSVSDSFLDYIVQLGKFVRNKITDPSFRGGIANPSEFCKSEKGWLKFQELDIDISTIDPKDLLNNKQQLEVKVKKKELKQTSKTISDLEYVMSISAKEWTLLSEFYSETYPPFHLNVEMPLKYVNLINYGKVPTDKQLKLAVKIREGAYAQDFDFAG</sequence>
<evidence type="ECO:0000313" key="3">
    <source>
        <dbReference type="EMBL" id="ASP47210.1"/>
    </source>
</evidence>
<evidence type="ECO:0000259" key="1">
    <source>
        <dbReference type="Pfam" id="PF10592"/>
    </source>
</evidence>
<feature type="domain" description="Abortive phage infection protein C-terminal" evidence="1">
    <location>
        <begin position="238"/>
        <end position="573"/>
    </location>
</feature>
<name>A0A222G5Z5_9GAMM</name>
<accession>A0A222G5Z5</accession>
<evidence type="ECO:0000313" key="4">
    <source>
        <dbReference type="Proteomes" id="UP000202259"/>
    </source>
</evidence>
<dbReference type="AlphaFoldDB" id="A0A222G5Z5"/>
<organism evidence="3 4">
    <name type="scientific">Cognaticolwellia beringensis</name>
    <dbReference type="NCBI Taxonomy" id="1967665"/>
    <lineage>
        <taxon>Bacteria</taxon>
        <taxon>Pseudomonadati</taxon>
        <taxon>Pseudomonadota</taxon>
        <taxon>Gammaproteobacteria</taxon>
        <taxon>Alteromonadales</taxon>
        <taxon>Colwelliaceae</taxon>
        <taxon>Cognaticolwellia</taxon>
    </lineage>
</organism>
<dbReference type="OrthoDB" id="9806213at2"/>
<dbReference type="RefSeq" id="WP_081149743.1">
    <property type="nucleotide sequence ID" value="NZ_CP020465.1"/>
</dbReference>
<dbReference type="Pfam" id="PF22879">
    <property type="entry name" value="AIPR_N"/>
    <property type="match status" value="1"/>
</dbReference>
<feature type="domain" description="Abortive infection phage resistance protein N-terminal" evidence="2">
    <location>
        <begin position="30"/>
        <end position="179"/>
    </location>
</feature>
<reference evidence="3 4" key="1">
    <citation type="submission" date="2017-08" db="EMBL/GenBank/DDBJ databases">
        <title>Complete genome of Colwellia sp. NB097-1, a psychrophile bacterium ioslated from Bering Sea.</title>
        <authorList>
            <person name="Chen X."/>
        </authorList>
    </citation>
    <scope>NUCLEOTIDE SEQUENCE [LARGE SCALE GENOMIC DNA]</scope>
    <source>
        <strain evidence="3 4">NB097-1</strain>
    </source>
</reference>
<dbReference type="InterPro" id="IPR055101">
    <property type="entry name" value="AIPR_N"/>
</dbReference>
<dbReference type="InterPro" id="IPR018891">
    <property type="entry name" value="AIPR_C"/>
</dbReference>